<keyword evidence="1" id="KW-0812">Transmembrane</keyword>
<evidence type="ECO:0000313" key="3">
    <source>
        <dbReference type="Proteomes" id="UP000295718"/>
    </source>
</evidence>
<dbReference type="EMBL" id="SLUO01000005">
    <property type="protein sequence ID" value="TCL58934.1"/>
    <property type="molecule type" value="Genomic_DNA"/>
</dbReference>
<dbReference type="Proteomes" id="UP000295718">
    <property type="component" value="Unassembled WGS sequence"/>
</dbReference>
<feature type="transmembrane region" description="Helical" evidence="1">
    <location>
        <begin position="108"/>
        <end position="128"/>
    </location>
</feature>
<reference evidence="2 3" key="1">
    <citation type="submission" date="2019-03" db="EMBL/GenBank/DDBJ databases">
        <title>Genomic Encyclopedia of Type Strains, Phase IV (KMG-IV): sequencing the most valuable type-strain genomes for metagenomic binning, comparative biology and taxonomic classification.</title>
        <authorList>
            <person name="Goeker M."/>
        </authorList>
    </citation>
    <scope>NUCLEOTIDE SEQUENCE [LARGE SCALE GENOMIC DNA]</scope>
    <source>
        <strain evidence="2 3">DSM 100556</strain>
    </source>
</reference>
<gene>
    <name evidence="2" type="ORF">EDD76_105106</name>
</gene>
<accession>A0A4R1R0V3</accession>
<keyword evidence="1" id="KW-1133">Transmembrane helix</keyword>
<feature type="transmembrane region" description="Helical" evidence="1">
    <location>
        <begin position="140"/>
        <end position="159"/>
    </location>
</feature>
<comment type="caution">
    <text evidence="2">The sequence shown here is derived from an EMBL/GenBank/DDBJ whole genome shotgun (WGS) entry which is preliminary data.</text>
</comment>
<dbReference type="AlphaFoldDB" id="A0A4R1R0V3"/>
<organism evidence="2 3">
    <name type="scientific">Kineothrix alysoides</name>
    <dbReference type="NCBI Taxonomy" id="1469948"/>
    <lineage>
        <taxon>Bacteria</taxon>
        <taxon>Bacillati</taxon>
        <taxon>Bacillota</taxon>
        <taxon>Clostridia</taxon>
        <taxon>Lachnospirales</taxon>
        <taxon>Lachnospiraceae</taxon>
        <taxon>Kineothrix</taxon>
    </lineage>
</organism>
<proteinExistence type="predicted"/>
<keyword evidence="1" id="KW-0472">Membrane</keyword>
<sequence length="162" mass="18473">MGIMKKQSCKELFLFFEVGFAAYWFANAVLWIPWKINQGLGITVMILLVPFLWGASSVFCLRHTPIENWKKAKYVIAMVFLFVGVISDAFFFAVWRGIPEELYRPTTFAAYALIIIVPIIIGIVFSKAKEKKAKLISSKSLFIIGVLGILFLTATLYTVQYW</sequence>
<feature type="transmembrane region" description="Helical" evidence="1">
    <location>
        <begin position="74"/>
        <end position="96"/>
    </location>
</feature>
<protein>
    <submittedName>
        <fullName evidence="2">Uncharacterized protein</fullName>
    </submittedName>
</protein>
<keyword evidence="3" id="KW-1185">Reference proteome</keyword>
<evidence type="ECO:0000313" key="2">
    <source>
        <dbReference type="EMBL" id="TCL58934.1"/>
    </source>
</evidence>
<feature type="transmembrane region" description="Helical" evidence="1">
    <location>
        <begin position="12"/>
        <end position="34"/>
    </location>
</feature>
<name>A0A4R1R0V3_9FIRM</name>
<dbReference type="RefSeq" id="WP_031390512.1">
    <property type="nucleotide sequence ID" value="NZ_JPNB01000001.1"/>
</dbReference>
<evidence type="ECO:0000256" key="1">
    <source>
        <dbReference type="SAM" id="Phobius"/>
    </source>
</evidence>
<feature type="transmembrane region" description="Helical" evidence="1">
    <location>
        <begin position="40"/>
        <end position="62"/>
    </location>
</feature>